<dbReference type="SUPFAM" id="SSF49265">
    <property type="entry name" value="Fibronectin type III"/>
    <property type="match status" value="1"/>
</dbReference>
<protein>
    <recommendedName>
        <fullName evidence="5">F5/8 type C domain-containing protein</fullName>
    </recommendedName>
</protein>
<dbReference type="EMBL" id="QSVF01000003">
    <property type="protein sequence ID" value="RGO12736.1"/>
    <property type="molecule type" value="Genomic_DNA"/>
</dbReference>
<comment type="caution">
    <text evidence="3">The sequence shown here is derived from an EMBL/GenBank/DDBJ whole genome shotgun (WGS) entry which is preliminary data.</text>
</comment>
<dbReference type="SUPFAM" id="SSF49785">
    <property type="entry name" value="Galactose-binding domain-like"/>
    <property type="match status" value="2"/>
</dbReference>
<dbReference type="Gene3D" id="2.60.40.680">
    <property type="match status" value="1"/>
</dbReference>
<feature type="domain" description="F5/8 type C" evidence="1">
    <location>
        <begin position="156"/>
        <end position="255"/>
    </location>
</feature>
<dbReference type="InterPro" id="IPR000421">
    <property type="entry name" value="FA58C"/>
</dbReference>
<dbReference type="SMART" id="SM00060">
    <property type="entry name" value="FN3"/>
    <property type="match status" value="1"/>
</dbReference>
<dbReference type="RefSeq" id="WP_181972563.1">
    <property type="nucleotide sequence ID" value="NZ_QSVF01000003.1"/>
</dbReference>
<evidence type="ECO:0000313" key="4">
    <source>
        <dbReference type="Proteomes" id="UP000261087"/>
    </source>
</evidence>
<dbReference type="Pfam" id="PF07554">
    <property type="entry name" value="FIVAR"/>
    <property type="match status" value="4"/>
</dbReference>
<feature type="domain" description="Fibronectin type-III" evidence="2">
    <location>
        <begin position="35"/>
        <end position="119"/>
    </location>
</feature>
<dbReference type="GO" id="GO:0030246">
    <property type="term" value="F:carbohydrate binding"/>
    <property type="evidence" value="ECO:0007669"/>
    <property type="project" value="InterPro"/>
</dbReference>
<dbReference type="InterPro" id="IPR036116">
    <property type="entry name" value="FN3_sf"/>
</dbReference>
<dbReference type="PROSITE" id="PS50022">
    <property type="entry name" value="FA58C_3"/>
    <property type="match status" value="2"/>
</dbReference>
<dbReference type="Pfam" id="PF00041">
    <property type="entry name" value="fn3"/>
    <property type="match status" value="1"/>
</dbReference>
<name>A0A3E5FS62_9FIRM</name>
<dbReference type="Pfam" id="PF00754">
    <property type="entry name" value="F5_F8_type_C"/>
    <property type="match status" value="2"/>
</dbReference>
<gene>
    <name evidence="3" type="ORF">DXB31_01565</name>
</gene>
<evidence type="ECO:0008006" key="5">
    <source>
        <dbReference type="Google" id="ProtNLM"/>
    </source>
</evidence>
<organism evidence="3 4">
    <name type="scientific">Thomasclavelia spiroformis</name>
    <dbReference type="NCBI Taxonomy" id="29348"/>
    <lineage>
        <taxon>Bacteria</taxon>
        <taxon>Bacillati</taxon>
        <taxon>Bacillota</taxon>
        <taxon>Erysipelotrichia</taxon>
        <taxon>Erysipelotrichales</taxon>
        <taxon>Coprobacillaceae</taxon>
        <taxon>Thomasclavelia</taxon>
    </lineage>
</organism>
<dbReference type="GO" id="GO:0000272">
    <property type="term" value="P:polysaccharide catabolic process"/>
    <property type="evidence" value="ECO:0007669"/>
    <property type="project" value="InterPro"/>
</dbReference>
<dbReference type="InterPro" id="IPR008965">
    <property type="entry name" value="CBM2/CBM3_carb-bd_dom_sf"/>
</dbReference>
<dbReference type="InterPro" id="IPR002102">
    <property type="entry name" value="Cohesin_dom"/>
</dbReference>
<dbReference type="Gene3D" id="1.20.1270.90">
    <property type="entry name" value="AF1782-like"/>
    <property type="match status" value="3"/>
</dbReference>
<feature type="non-terminal residue" evidence="3">
    <location>
        <position position="1"/>
    </location>
</feature>
<evidence type="ECO:0000259" key="1">
    <source>
        <dbReference type="PROSITE" id="PS50022"/>
    </source>
</evidence>
<evidence type="ECO:0000259" key="2">
    <source>
        <dbReference type="PROSITE" id="PS50853"/>
    </source>
</evidence>
<reference evidence="3 4" key="1">
    <citation type="submission" date="2018-08" db="EMBL/GenBank/DDBJ databases">
        <title>A genome reference for cultivated species of the human gut microbiota.</title>
        <authorList>
            <person name="Zou Y."/>
            <person name="Xue W."/>
            <person name="Luo G."/>
        </authorList>
    </citation>
    <scope>NUCLEOTIDE SEQUENCE [LARGE SCALE GENOMIC DNA]</scope>
    <source>
        <strain evidence="3 4">OM02-6</strain>
    </source>
</reference>
<dbReference type="Gene3D" id="1.20.1270.70">
    <property type="entry name" value="Designed single chain three-helix bundle"/>
    <property type="match status" value="1"/>
</dbReference>
<evidence type="ECO:0000313" key="3">
    <source>
        <dbReference type="EMBL" id="RGO12736.1"/>
    </source>
</evidence>
<dbReference type="InterPro" id="IPR013783">
    <property type="entry name" value="Ig-like_fold"/>
</dbReference>
<proteinExistence type="predicted"/>
<dbReference type="InterPro" id="IPR003961">
    <property type="entry name" value="FN3_dom"/>
</dbReference>
<dbReference type="Gene3D" id="2.60.40.10">
    <property type="entry name" value="Immunoglobulins"/>
    <property type="match status" value="1"/>
</dbReference>
<dbReference type="Pfam" id="PF00963">
    <property type="entry name" value="Cohesin"/>
    <property type="match status" value="1"/>
</dbReference>
<dbReference type="CDD" id="cd00063">
    <property type="entry name" value="FN3"/>
    <property type="match status" value="1"/>
</dbReference>
<dbReference type="Gene3D" id="2.60.120.260">
    <property type="entry name" value="Galactose-binding domain-like"/>
    <property type="match status" value="3"/>
</dbReference>
<dbReference type="SUPFAM" id="SSF49384">
    <property type="entry name" value="Carbohydrate-binding domain"/>
    <property type="match status" value="1"/>
</dbReference>
<dbReference type="PROSITE" id="PS50853">
    <property type="entry name" value="FN3"/>
    <property type="match status" value="1"/>
</dbReference>
<dbReference type="InterPro" id="IPR008979">
    <property type="entry name" value="Galactose-bd-like_sf"/>
</dbReference>
<sequence length="1299" mass="142623">KTNVDDNAQTLVVNGFINDSEALHMKDALNEELSVPTNVNAPEEDKTPTSIKVQWDKVEGATNYETEVDGIINNVLSATNYNHEGLEYDSEHTYRVRARNVDGYSNWSEPLVTRSLLDPWRNTPKPVNIDWTGRIWGNHNVSLAFDNVLQSGDGGFHSNNGGINETLTVDYGKGYNLETVEYYPRDDAGNGTVTQMEFSTSLDGVNWSETRTFDWTADATVKTIDNVGPARYLRFIPRKSVGTFFSASEIKVSADEGRKPFAIGSIASQHRDYVADADFTNLKNYKGLSVKDNPTFETQIKNYAMDINMNDIYDVYDYTYTLYNLPEGVTNKKEGSATGKGTLVPSVESLSTEETFTIDVILENANNLDALGEVINYNPELLEFVDVTKGDIIESMTDLTVNKVYSDGTAYVNLAYVNRGDQAVCEGSGVAATITMKAKTDIANVRDAIDLSKVSLYGPDVLNSDPGLQPSDDALVSTTPNSSGAISAKRAIGPNKESIVTVEFDMVTTLAPNETNAIVSLGSSDSNYTAYSQMPVVIRMYKDGTFGAHNGSTFVQSNLRFNKNEYYHIKVTIDLEAKKWSAIVSDEAGKETVIADNYGFRSTAQVPENIGKIYLVNNEAQAGKFWLENIKLYDGETDTSINFGLDDFDITMTNEFLPNDDGSNVEKLIQNGKNNGYTKLFDGNKEGSSARDFELLWDIESNYVDGKLPEYIALPLTMHLDLKEDALVDQVKVYNANKANGYLTSAKAQLVYTDGTKGEEVVISDMQSVYEFNFDSAKDVDRIDITFLTAIKADGTAVNNMLTLAEIEATGHLATTEEDKLINSAVTNVEAIDNGSDSADRMFDGSLTTYWESPWSGAQATLPKDVVMTLNDVYSLDTLEFISHTIRNGGITKYEVYTSTDEENWTKVAEGTVDAEEYKQGKNVTVSVAMAGVNAKYVKLVALESVGRIESEDNMYARIAEMNLYGTKAEIIEVDKTALSEAIIAAEALNESDYTADSWAVLANALITAKEILTNEEATQVDVDAAKDALLIAIDALLPNTHKEALEIALELANKITEHDLENVVPAVVEEFIAARAEADEVYNDAKASQEQINKAFDRLAKAMHMLDFIKGDKTALKAFIDKVEGLKDSKDQYTQASWDALEEVLAKAVGVYDNPNAMQEEVNNAYKELVTAFLNLRLIPDKSLLEELINKAEGLNKSNYTKATFDGLTKALNEAKAVFDNPNVTQEQIDNAKATLEKAINSLEANVNTPVDNAVSTPVNNGDVTVSVETGDNSLTGIFATMALLSIAGYTILKRKEN</sequence>
<accession>A0A3E5FS62</accession>
<dbReference type="Proteomes" id="UP000261087">
    <property type="component" value="Unassembled WGS sequence"/>
</dbReference>
<feature type="domain" description="F5/8 type C" evidence="1">
    <location>
        <begin position="805"/>
        <end position="967"/>
    </location>
</feature>